<reference evidence="6" key="2">
    <citation type="submission" date="2009-09" db="EMBL/GenBank/DDBJ databases">
        <title>Complete sequence of chromosome of Candidatus Accumulibacter phosphatis clade IIA str. UW-1.</title>
        <authorList>
            <consortium name="US DOE Joint Genome Institute"/>
            <person name="Martin H.G."/>
            <person name="Ivanova N."/>
            <person name="Kunin V."/>
            <person name="Warnecke F."/>
            <person name="Barry K."/>
            <person name="He S."/>
            <person name="Salamov A."/>
            <person name="Szeto E."/>
            <person name="Dalin E."/>
            <person name="Pangilinan J.L."/>
            <person name="Lapidus A."/>
            <person name="Lowry S."/>
            <person name="Kyrpides N.C."/>
            <person name="McMahon K.D."/>
            <person name="Hugenholtz P."/>
        </authorList>
    </citation>
    <scope>NUCLEOTIDE SEQUENCE [LARGE SCALE GENOMIC DNA]</scope>
    <source>
        <strain evidence="6">UW-1</strain>
    </source>
</reference>
<dbReference type="GO" id="GO:0015689">
    <property type="term" value="P:molybdate ion transport"/>
    <property type="evidence" value="ECO:0007669"/>
    <property type="project" value="InterPro"/>
</dbReference>
<reference evidence="6" key="1">
    <citation type="submission" date="2009-08" db="EMBL/GenBank/DDBJ databases">
        <authorList>
            <consortium name="US DOE Joint Genome Institute"/>
            <person name="Lucas S."/>
            <person name="Copeland A."/>
            <person name="Lapidus A."/>
            <person name="Glavina del Rio T."/>
            <person name="Dalin E."/>
            <person name="Tice H."/>
            <person name="Bruce D."/>
            <person name="Barry K."/>
            <person name="Pitluck S."/>
            <person name="Lowry S."/>
            <person name="Larimer F."/>
            <person name="Land M."/>
            <person name="Hauser L."/>
            <person name="Kyrpides N."/>
            <person name="Ivanova N."/>
            <person name="McMahon K.D."/>
            <person name="Hugenholtz P."/>
        </authorList>
    </citation>
    <scope>NUCLEOTIDE SEQUENCE</scope>
    <source>
        <strain evidence="6">UW-1</strain>
    </source>
</reference>
<keyword evidence="3" id="KW-0732">Signal</keyword>
<dbReference type="HOGENOM" id="CLU_065520_1_0_4"/>
<accession>C7RRH1</accession>
<evidence type="ECO:0000256" key="1">
    <source>
        <dbReference type="ARBA" id="ARBA00009175"/>
    </source>
</evidence>
<evidence type="ECO:0000256" key="5">
    <source>
        <dbReference type="SAM" id="MobiDB-lite"/>
    </source>
</evidence>
<protein>
    <submittedName>
        <fullName evidence="6">Molybdenum ABC transporter, periplasmic molybdate-binding protein</fullName>
    </submittedName>
</protein>
<feature type="region of interest" description="Disordered" evidence="5">
    <location>
        <begin position="1"/>
        <end position="26"/>
    </location>
</feature>
<dbReference type="NCBIfam" id="TIGR01256">
    <property type="entry name" value="modA"/>
    <property type="match status" value="1"/>
</dbReference>
<evidence type="ECO:0000256" key="2">
    <source>
        <dbReference type="ARBA" id="ARBA00022723"/>
    </source>
</evidence>
<dbReference type="Pfam" id="PF13531">
    <property type="entry name" value="SBP_bac_11"/>
    <property type="match status" value="1"/>
</dbReference>
<name>C7RRH1_ACCRE</name>
<dbReference type="eggNOG" id="COG0725">
    <property type="taxonomic scope" value="Bacteria"/>
</dbReference>
<comment type="similarity">
    <text evidence="1">Belongs to the bacterial solute-binding protein ModA family.</text>
</comment>
<dbReference type="InterPro" id="IPR044084">
    <property type="entry name" value="AvModA-like_subst-bd"/>
</dbReference>
<dbReference type="InterPro" id="IPR050682">
    <property type="entry name" value="ModA/WtpA"/>
</dbReference>
<feature type="binding site" evidence="4">
    <location>
        <position position="87"/>
    </location>
    <ligand>
        <name>molybdate</name>
        <dbReference type="ChEBI" id="CHEBI:36264"/>
    </ligand>
</feature>
<dbReference type="GO" id="GO:0046872">
    <property type="term" value="F:metal ion binding"/>
    <property type="evidence" value="ECO:0007669"/>
    <property type="project" value="UniProtKB-KW"/>
</dbReference>
<dbReference type="KEGG" id="app:CAP2UW1_4454"/>
<evidence type="ECO:0000256" key="3">
    <source>
        <dbReference type="ARBA" id="ARBA00022729"/>
    </source>
</evidence>
<dbReference type="PANTHER" id="PTHR30632:SF14">
    <property type="entry name" value="TUNGSTATE_MOLYBDATE_CHROMATE-BINDING PROTEIN MODA"/>
    <property type="match status" value="1"/>
</dbReference>
<dbReference type="CDD" id="cd13539">
    <property type="entry name" value="PBP2_AvModA"/>
    <property type="match status" value="1"/>
</dbReference>
<keyword evidence="4" id="KW-0500">Molybdenum</keyword>
<dbReference type="EMBL" id="CP001715">
    <property type="protein sequence ID" value="ACV37682.1"/>
    <property type="molecule type" value="Genomic_DNA"/>
</dbReference>
<dbReference type="STRING" id="522306.CAP2UW1_4454"/>
<sequence>MVSDPAAESGESGESRRARQAGGRPRQRIANRLHAGVLALVLLSTAAAQAAEIKVAVSANFAAPLRKIGVDFEKESGHRIVASVGSTGMFYAQIKAGAPFDALLAADDETPARLEKEGAGVAGSRFTYAIGKLVLWSRTPGFVDDRGEVLRTKAFSHLALADPRLAPYGAASLQVLKALGLLETLQPRFVTAANNTQAYQFVASGNAELGFLALSQVYQDGRITEGSGWIVPQEFYSPLRQDAVLLARARGKPAAEALLKYLRGDKARAIIRSYGYGL</sequence>
<dbReference type="InterPro" id="IPR005950">
    <property type="entry name" value="ModA"/>
</dbReference>
<dbReference type="GO" id="GO:0030973">
    <property type="term" value="F:molybdate ion binding"/>
    <property type="evidence" value="ECO:0007669"/>
    <property type="project" value="InterPro"/>
</dbReference>
<keyword evidence="2 4" id="KW-0479">Metal-binding</keyword>
<dbReference type="Gene3D" id="3.40.190.10">
    <property type="entry name" value="Periplasmic binding protein-like II"/>
    <property type="match status" value="2"/>
</dbReference>
<dbReference type="PANTHER" id="PTHR30632">
    <property type="entry name" value="MOLYBDATE-BINDING PERIPLASMIC PROTEIN"/>
    <property type="match status" value="1"/>
</dbReference>
<dbReference type="SUPFAM" id="SSF53850">
    <property type="entry name" value="Periplasmic binding protein-like II"/>
    <property type="match status" value="1"/>
</dbReference>
<gene>
    <name evidence="6" type="ordered locus">CAP2UW1_4454</name>
</gene>
<proteinExistence type="inferred from homology"/>
<evidence type="ECO:0000256" key="4">
    <source>
        <dbReference type="PIRSR" id="PIRSR004846-1"/>
    </source>
</evidence>
<organism evidence="6">
    <name type="scientific">Accumulibacter regalis</name>
    <dbReference type="NCBI Taxonomy" id="522306"/>
    <lineage>
        <taxon>Bacteria</taxon>
        <taxon>Pseudomonadati</taxon>
        <taxon>Pseudomonadota</taxon>
        <taxon>Betaproteobacteria</taxon>
        <taxon>Candidatus Accumulibacter</taxon>
    </lineage>
</organism>
<dbReference type="PIRSF" id="PIRSF004846">
    <property type="entry name" value="ModA"/>
    <property type="match status" value="1"/>
</dbReference>
<evidence type="ECO:0000313" key="6">
    <source>
        <dbReference type="EMBL" id="ACV37682.1"/>
    </source>
</evidence>
<dbReference type="AlphaFoldDB" id="C7RRH1"/>